<dbReference type="PANTHER" id="PTHR42954">
    <property type="entry name" value="FE(2+) TRANSPORT PROTEIN A"/>
    <property type="match status" value="1"/>
</dbReference>
<evidence type="ECO:0000313" key="3">
    <source>
        <dbReference type="EMBL" id="PJR03315.1"/>
    </source>
</evidence>
<dbReference type="SMART" id="SM00899">
    <property type="entry name" value="FeoA"/>
    <property type="match status" value="1"/>
</dbReference>
<dbReference type="InterPro" id="IPR007167">
    <property type="entry name" value="Fe-transptr_FeoA-like"/>
</dbReference>
<dbReference type="GO" id="GO:0046914">
    <property type="term" value="F:transition metal ion binding"/>
    <property type="evidence" value="ECO:0007669"/>
    <property type="project" value="InterPro"/>
</dbReference>
<evidence type="ECO:0000256" key="1">
    <source>
        <dbReference type="ARBA" id="ARBA00023004"/>
    </source>
</evidence>
<accession>A0A2M9R3H9</accession>
<gene>
    <name evidence="3" type="ORF">CDL10_01470</name>
</gene>
<name>A0A2M9R3H9_9FLAO</name>
<organism evidence="3 4">
    <name type="scientific">Avrilella dinanensis</name>
    <dbReference type="NCBI Taxonomy" id="2008672"/>
    <lineage>
        <taxon>Bacteria</taxon>
        <taxon>Pseudomonadati</taxon>
        <taxon>Bacteroidota</taxon>
        <taxon>Flavobacteriia</taxon>
        <taxon>Flavobacteriales</taxon>
        <taxon>Flavobacteriaceae</taxon>
        <taxon>Avrilella</taxon>
    </lineage>
</organism>
<comment type="caution">
    <text evidence="3">The sequence shown here is derived from an EMBL/GenBank/DDBJ whole genome shotgun (WGS) entry which is preliminary data.</text>
</comment>
<evidence type="ECO:0000313" key="4">
    <source>
        <dbReference type="Proteomes" id="UP000231960"/>
    </source>
</evidence>
<dbReference type="EMBL" id="NIPO01000001">
    <property type="protein sequence ID" value="PJR03315.1"/>
    <property type="molecule type" value="Genomic_DNA"/>
</dbReference>
<dbReference type="Proteomes" id="UP000231960">
    <property type="component" value="Unassembled WGS sequence"/>
</dbReference>
<dbReference type="InterPro" id="IPR052713">
    <property type="entry name" value="FeoA"/>
</dbReference>
<protein>
    <recommendedName>
        <fullName evidence="2">Ferrous iron transporter FeoA-like domain-containing protein</fullName>
    </recommendedName>
</protein>
<keyword evidence="1" id="KW-0408">Iron</keyword>
<keyword evidence="4" id="KW-1185">Reference proteome</keyword>
<dbReference type="Pfam" id="PF04023">
    <property type="entry name" value="FeoA"/>
    <property type="match status" value="1"/>
</dbReference>
<dbReference type="OrthoDB" id="9811076at2"/>
<reference evidence="3 4" key="1">
    <citation type="submission" date="2017-06" db="EMBL/GenBank/DDBJ databases">
        <title>Description of Avrilella dinanensis gen. nov. sp. nov.</title>
        <authorList>
            <person name="Leyer C."/>
            <person name="Sassi M."/>
            <person name="Minet J."/>
            <person name="Kayal S."/>
            <person name="Cattoir V."/>
        </authorList>
    </citation>
    <scope>NUCLEOTIDE SEQUENCE [LARGE SCALE GENOMIC DNA]</scope>
    <source>
        <strain evidence="3 4">UR159</strain>
    </source>
</reference>
<feature type="domain" description="Ferrous iron transporter FeoA-like" evidence="2">
    <location>
        <begin position="3"/>
        <end position="74"/>
    </location>
</feature>
<dbReference type="Gene3D" id="2.30.30.90">
    <property type="match status" value="1"/>
</dbReference>
<dbReference type="SUPFAM" id="SSF50037">
    <property type="entry name" value="C-terminal domain of transcriptional repressors"/>
    <property type="match status" value="1"/>
</dbReference>
<proteinExistence type="predicted"/>
<dbReference type="InterPro" id="IPR008988">
    <property type="entry name" value="Transcriptional_repressor_C"/>
</dbReference>
<sequence>MVMTLDQLPKSQPSVIKAINTENVPLKLIEIGCMAGNIVEVLQVAPLADPIYIKVNDSFMSIRRDLAEQIEVELI</sequence>
<dbReference type="PANTHER" id="PTHR42954:SF2">
    <property type="entry name" value="FE(2+) TRANSPORT PROTEIN A"/>
    <property type="match status" value="1"/>
</dbReference>
<dbReference type="InterPro" id="IPR038157">
    <property type="entry name" value="FeoA_core_dom"/>
</dbReference>
<evidence type="ECO:0000259" key="2">
    <source>
        <dbReference type="SMART" id="SM00899"/>
    </source>
</evidence>
<dbReference type="AlphaFoldDB" id="A0A2M9R3H9"/>